<dbReference type="InterPro" id="IPR013154">
    <property type="entry name" value="ADH-like_N"/>
</dbReference>
<organism evidence="6 7">
    <name type="scientific">Pyxidicoccus parkwayensis</name>
    <dbReference type="NCBI Taxonomy" id="2813578"/>
    <lineage>
        <taxon>Bacteria</taxon>
        <taxon>Pseudomonadati</taxon>
        <taxon>Myxococcota</taxon>
        <taxon>Myxococcia</taxon>
        <taxon>Myxococcales</taxon>
        <taxon>Cystobacterineae</taxon>
        <taxon>Myxococcaceae</taxon>
        <taxon>Pyxidicoccus</taxon>
    </lineage>
</organism>
<evidence type="ECO:0000313" key="7">
    <source>
        <dbReference type="Proteomes" id="UP000662747"/>
    </source>
</evidence>
<evidence type="ECO:0000259" key="5">
    <source>
        <dbReference type="SMART" id="SM00829"/>
    </source>
</evidence>
<gene>
    <name evidence="6" type="ORF">JY651_09230</name>
</gene>
<dbReference type="Pfam" id="PF08240">
    <property type="entry name" value="ADH_N"/>
    <property type="match status" value="1"/>
</dbReference>
<reference evidence="6 7" key="1">
    <citation type="submission" date="2021-02" db="EMBL/GenBank/DDBJ databases">
        <title>De Novo genome assembly of isolated myxobacteria.</title>
        <authorList>
            <person name="Stevens D.C."/>
        </authorList>
    </citation>
    <scope>NUCLEOTIDE SEQUENCE [LARGE SCALE GENOMIC DNA]</scope>
    <source>
        <strain evidence="7">SCPEA02</strain>
    </source>
</reference>
<keyword evidence="2 4" id="KW-0862">Zinc</keyword>
<dbReference type="InterPro" id="IPR011032">
    <property type="entry name" value="GroES-like_sf"/>
</dbReference>
<dbReference type="Proteomes" id="UP000662747">
    <property type="component" value="Chromosome"/>
</dbReference>
<dbReference type="CDD" id="cd08254">
    <property type="entry name" value="hydroxyacyl_CoA_DH"/>
    <property type="match status" value="1"/>
</dbReference>
<keyword evidence="1 4" id="KW-0479">Metal-binding</keyword>
<feature type="domain" description="Enoyl reductase (ER)" evidence="5">
    <location>
        <begin position="15"/>
        <end position="348"/>
    </location>
</feature>
<accession>A0ABX7P3N5</accession>
<dbReference type="SMART" id="SM00829">
    <property type="entry name" value="PKS_ER"/>
    <property type="match status" value="1"/>
</dbReference>
<keyword evidence="7" id="KW-1185">Reference proteome</keyword>
<evidence type="ECO:0000256" key="2">
    <source>
        <dbReference type="ARBA" id="ARBA00022833"/>
    </source>
</evidence>
<evidence type="ECO:0000256" key="3">
    <source>
        <dbReference type="ARBA" id="ARBA00023002"/>
    </source>
</evidence>
<name>A0ABX7P3N5_9BACT</name>
<dbReference type="PANTHER" id="PTHR43401">
    <property type="entry name" value="L-THREONINE 3-DEHYDROGENASE"/>
    <property type="match status" value="1"/>
</dbReference>
<proteinExistence type="inferred from homology"/>
<dbReference type="EMBL" id="CP071090">
    <property type="protein sequence ID" value="QSQ25090.1"/>
    <property type="molecule type" value="Genomic_DNA"/>
</dbReference>
<dbReference type="InterPro" id="IPR002328">
    <property type="entry name" value="ADH_Zn_CS"/>
</dbReference>
<comment type="cofactor">
    <cofactor evidence="4">
        <name>Zn(2+)</name>
        <dbReference type="ChEBI" id="CHEBI:29105"/>
    </cofactor>
</comment>
<dbReference type="InterPro" id="IPR036291">
    <property type="entry name" value="NAD(P)-bd_dom_sf"/>
</dbReference>
<dbReference type="InterPro" id="IPR050129">
    <property type="entry name" value="Zn_alcohol_dh"/>
</dbReference>
<dbReference type="InterPro" id="IPR013149">
    <property type="entry name" value="ADH-like_C"/>
</dbReference>
<dbReference type="PROSITE" id="PS00059">
    <property type="entry name" value="ADH_ZINC"/>
    <property type="match status" value="1"/>
</dbReference>
<dbReference type="Gene3D" id="3.90.180.10">
    <property type="entry name" value="Medium-chain alcohol dehydrogenases, catalytic domain"/>
    <property type="match status" value="1"/>
</dbReference>
<dbReference type="PANTHER" id="PTHR43401:SF2">
    <property type="entry name" value="L-THREONINE 3-DEHYDROGENASE"/>
    <property type="match status" value="1"/>
</dbReference>
<dbReference type="SUPFAM" id="SSF50129">
    <property type="entry name" value="GroES-like"/>
    <property type="match status" value="1"/>
</dbReference>
<dbReference type="SUPFAM" id="SSF51735">
    <property type="entry name" value="NAD(P)-binding Rossmann-fold domains"/>
    <property type="match status" value="1"/>
</dbReference>
<protein>
    <submittedName>
        <fullName evidence="6">Zinc-binding dehydrogenase</fullName>
    </submittedName>
</protein>
<evidence type="ECO:0000256" key="4">
    <source>
        <dbReference type="RuleBase" id="RU361277"/>
    </source>
</evidence>
<dbReference type="InterPro" id="IPR020843">
    <property type="entry name" value="ER"/>
</dbReference>
<evidence type="ECO:0000256" key="1">
    <source>
        <dbReference type="ARBA" id="ARBA00022723"/>
    </source>
</evidence>
<dbReference type="Pfam" id="PF00107">
    <property type="entry name" value="ADH_zinc_N"/>
    <property type="match status" value="1"/>
</dbReference>
<dbReference type="RefSeq" id="WP_206726647.1">
    <property type="nucleotide sequence ID" value="NZ_CP071090.1"/>
</dbReference>
<evidence type="ECO:0000313" key="6">
    <source>
        <dbReference type="EMBL" id="QSQ25090.1"/>
    </source>
</evidence>
<sequence>MAATPGVMRAARFDTASKSLTVQDVPVPTPGPGEVRVRVKACGICLSDAHLLDGSLQSPLPVVTPGHESSGVVDAVGPGVPAWQPGQRVAMAGGKPCMRCHKCANGRLPECLDFQIMGFHYDGAWAEYVVVPYFALSAIPDHLPFEQAAILADAVATPYAGLVDRADLRPAQSVGLWGIGGLGVHAVQIARMVGAAPILAFDTNEAARARALEFGADAVFDPRVPDLRKQVFQRTGGLGLDVAVDLVGANAVLAQAATCIGRFGRVVMVGLSPEPMHLGPGVMFGVQSQSMLGHLGYDKKHLDQLVTLVGTKRLDVSRSVSATMPLEDVARGVERLVKKEGNPIRLVVTP</sequence>
<comment type="similarity">
    <text evidence="4">Belongs to the zinc-containing alcohol dehydrogenase family.</text>
</comment>
<keyword evidence="3" id="KW-0560">Oxidoreductase</keyword>